<dbReference type="EMBL" id="WMJX01000023">
    <property type="protein sequence ID" value="MTG98597.1"/>
    <property type="molecule type" value="Genomic_DNA"/>
</dbReference>
<dbReference type="RefSeq" id="WP_155092619.1">
    <property type="nucleotide sequence ID" value="NZ_CP102754.1"/>
</dbReference>
<name>A0A6I3LLN6_9FLAO</name>
<dbReference type="Pfam" id="PF16267">
    <property type="entry name" value="DUF4920"/>
    <property type="match status" value="1"/>
</dbReference>
<dbReference type="InterPro" id="IPR032577">
    <property type="entry name" value="DUF4920"/>
</dbReference>
<reference evidence="1 2" key="1">
    <citation type="submission" date="2019-11" db="EMBL/GenBank/DDBJ databases">
        <title>Genome of Strain BIT-d1.</title>
        <authorList>
            <person name="Yang Y."/>
        </authorList>
    </citation>
    <scope>NUCLEOTIDE SEQUENCE [LARGE SCALE GENOMIC DNA]</scope>
    <source>
        <strain evidence="1 2">BIT-d1</strain>
    </source>
</reference>
<dbReference type="AlphaFoldDB" id="A0A6I3LLN6"/>
<accession>A0A6I3LLN6</accession>
<evidence type="ECO:0000313" key="2">
    <source>
        <dbReference type="Proteomes" id="UP000438760"/>
    </source>
</evidence>
<proteinExistence type="predicted"/>
<evidence type="ECO:0000313" key="1">
    <source>
        <dbReference type="EMBL" id="MTG98597.1"/>
    </source>
</evidence>
<comment type="caution">
    <text evidence="1">The sequence shown here is derived from an EMBL/GenBank/DDBJ whole genome shotgun (WGS) entry which is preliminary data.</text>
</comment>
<dbReference type="PROSITE" id="PS51257">
    <property type="entry name" value="PROKAR_LIPOPROTEIN"/>
    <property type="match status" value="1"/>
</dbReference>
<protein>
    <submittedName>
        <fullName evidence="1">DUF4920 domain-containing protein</fullName>
    </submittedName>
</protein>
<gene>
    <name evidence="1" type="ORF">GJV76_10740</name>
</gene>
<dbReference type="Proteomes" id="UP000438760">
    <property type="component" value="Unassembled WGS sequence"/>
</dbReference>
<sequence length="174" mass="19407">MKKLAFLVLIGATVFTACKGKVETPETAVVLNENDFAFFGEKFALTDELKDKEYIYSQYQTMQKGDTVQVKFASNINEVCQKKGCWISLDLGHDKKSFVKFKDYGFFAPMNASGHEVVVNGKAFVSIISVDELKHYAKDAGKTEEDIAKIVEPKITYGFLADGIAIKNEKPNVE</sequence>
<keyword evidence="2" id="KW-1185">Reference proteome</keyword>
<dbReference type="OrthoDB" id="129527at2"/>
<organism evidence="1 2">
    <name type="scientific">Myroides albus</name>
    <dbReference type="NCBI Taxonomy" id="2562892"/>
    <lineage>
        <taxon>Bacteria</taxon>
        <taxon>Pseudomonadati</taxon>
        <taxon>Bacteroidota</taxon>
        <taxon>Flavobacteriia</taxon>
        <taxon>Flavobacteriales</taxon>
        <taxon>Flavobacteriaceae</taxon>
        <taxon>Myroides</taxon>
    </lineage>
</organism>